<dbReference type="SMART" id="SM00830">
    <property type="entry name" value="CM_2"/>
    <property type="match status" value="1"/>
</dbReference>
<dbReference type="InterPro" id="IPR036979">
    <property type="entry name" value="CM_dom_sf"/>
</dbReference>
<dbReference type="GO" id="GO:0046417">
    <property type="term" value="P:chorismate metabolic process"/>
    <property type="evidence" value="ECO:0007669"/>
    <property type="project" value="InterPro"/>
</dbReference>
<evidence type="ECO:0000313" key="5">
    <source>
        <dbReference type="EMBL" id="SNU79029.1"/>
    </source>
</evidence>
<dbReference type="GO" id="GO:0004106">
    <property type="term" value="F:chorismate mutase activity"/>
    <property type="evidence" value="ECO:0007669"/>
    <property type="project" value="UniProtKB-EC"/>
</dbReference>
<evidence type="ECO:0000256" key="2">
    <source>
        <dbReference type="ARBA" id="ARBA00023235"/>
    </source>
</evidence>
<dbReference type="AlphaFoldDB" id="A0AB38DP78"/>
<dbReference type="Gene3D" id="1.20.59.10">
    <property type="entry name" value="Chorismate mutase"/>
    <property type="match status" value="1"/>
</dbReference>
<proteinExistence type="predicted"/>
<evidence type="ECO:0000259" key="4">
    <source>
        <dbReference type="PROSITE" id="PS51168"/>
    </source>
</evidence>
<dbReference type="PANTHER" id="PTHR38041:SF1">
    <property type="entry name" value="CHORISMATE MUTASE"/>
    <property type="match status" value="1"/>
</dbReference>
<sequence>MMRKTLTEIRQEIDRLDTELIKLLAQRQKWVEQAGSIKPHNDAQAVAAPERVAQVIHARREQAAAAGLSPDVAEAVWRAMIDAFINLELKVNQA</sequence>
<keyword evidence="2" id="KW-0413">Isomerase</keyword>
<gene>
    <name evidence="5" type="primary">tyrA</name>
    <name evidence="5" type="ORF">SAMEA4504057_00515</name>
</gene>
<feature type="domain" description="Chorismate mutase" evidence="4">
    <location>
        <begin position="1"/>
        <end position="92"/>
    </location>
</feature>
<dbReference type="PROSITE" id="PS51168">
    <property type="entry name" value="CHORISMATE_MUT_2"/>
    <property type="match status" value="1"/>
</dbReference>
<dbReference type="Pfam" id="PF01817">
    <property type="entry name" value="CM_2"/>
    <property type="match status" value="1"/>
</dbReference>
<organism evidence="5 6">
    <name type="scientific">Neisseria zoodegmatis</name>
    <dbReference type="NCBI Taxonomy" id="326523"/>
    <lineage>
        <taxon>Bacteria</taxon>
        <taxon>Pseudomonadati</taxon>
        <taxon>Pseudomonadota</taxon>
        <taxon>Betaproteobacteria</taxon>
        <taxon>Neisseriales</taxon>
        <taxon>Neisseriaceae</taxon>
        <taxon>Neisseria</taxon>
    </lineage>
</organism>
<dbReference type="KEGG" id="nzo:SAMEA4504057_0515"/>
<feature type="coiled-coil region" evidence="3">
    <location>
        <begin position="6"/>
        <end position="33"/>
    </location>
</feature>
<name>A0AB38DP78_9NEIS</name>
<reference evidence="5 6" key="1">
    <citation type="submission" date="2017-06" db="EMBL/GenBank/DDBJ databases">
        <authorList>
            <consortium name="Pathogen Informatics"/>
        </authorList>
    </citation>
    <scope>NUCLEOTIDE SEQUENCE [LARGE SCALE GENOMIC DNA]</scope>
    <source>
        <strain evidence="5 6">NCTC12230</strain>
    </source>
</reference>
<dbReference type="SUPFAM" id="SSF48600">
    <property type="entry name" value="Chorismate mutase II"/>
    <property type="match status" value="1"/>
</dbReference>
<dbReference type="RefSeq" id="WP_197697460.1">
    <property type="nucleotide sequence ID" value="NZ_LT906434.1"/>
</dbReference>
<evidence type="ECO:0000313" key="6">
    <source>
        <dbReference type="Proteomes" id="UP000215033"/>
    </source>
</evidence>
<keyword evidence="3" id="KW-0175">Coiled coil</keyword>
<dbReference type="Proteomes" id="UP000215033">
    <property type="component" value="Chromosome 1"/>
</dbReference>
<dbReference type="GO" id="GO:0009697">
    <property type="term" value="P:salicylic acid biosynthetic process"/>
    <property type="evidence" value="ECO:0007669"/>
    <property type="project" value="TreeGrafter"/>
</dbReference>
<dbReference type="EC" id="5.4.99.5" evidence="1"/>
<evidence type="ECO:0000256" key="1">
    <source>
        <dbReference type="ARBA" id="ARBA00012404"/>
    </source>
</evidence>
<dbReference type="PANTHER" id="PTHR38041">
    <property type="entry name" value="CHORISMATE MUTASE"/>
    <property type="match status" value="1"/>
</dbReference>
<dbReference type="InterPro" id="IPR036263">
    <property type="entry name" value="Chorismate_II_sf"/>
</dbReference>
<dbReference type="EMBL" id="LT906434">
    <property type="protein sequence ID" value="SNU79029.1"/>
    <property type="molecule type" value="Genomic_DNA"/>
</dbReference>
<evidence type="ECO:0000256" key="3">
    <source>
        <dbReference type="SAM" id="Coils"/>
    </source>
</evidence>
<dbReference type="InterPro" id="IPR002701">
    <property type="entry name" value="CM_II_prokaryot"/>
</dbReference>
<accession>A0AB38DP78</accession>
<protein>
    <recommendedName>
        <fullName evidence="1">chorismate mutase</fullName>
        <ecNumber evidence="1">5.4.99.5</ecNumber>
    </recommendedName>
</protein>
<dbReference type="InterPro" id="IPR051331">
    <property type="entry name" value="Chorismate_mutase-related"/>
</dbReference>